<keyword evidence="3" id="KW-1185">Reference proteome</keyword>
<keyword evidence="1" id="KW-0812">Transmembrane</keyword>
<protein>
    <submittedName>
        <fullName evidence="2">Uncharacterized protein</fullName>
    </submittedName>
</protein>
<dbReference type="RefSeq" id="WP_317227871.1">
    <property type="nucleotide sequence ID" value="NZ_JAWJEJ010000002.1"/>
</dbReference>
<gene>
    <name evidence="2" type="ORF">RZN05_16975</name>
</gene>
<organism evidence="2 3">
    <name type="scientific">Sphingomonas agrestis</name>
    <dbReference type="NCBI Taxonomy" id="3080540"/>
    <lineage>
        <taxon>Bacteria</taxon>
        <taxon>Pseudomonadati</taxon>
        <taxon>Pseudomonadota</taxon>
        <taxon>Alphaproteobacteria</taxon>
        <taxon>Sphingomonadales</taxon>
        <taxon>Sphingomonadaceae</taxon>
        <taxon>Sphingomonas</taxon>
    </lineage>
</organism>
<feature type="transmembrane region" description="Helical" evidence="1">
    <location>
        <begin position="71"/>
        <end position="92"/>
    </location>
</feature>
<proteinExistence type="predicted"/>
<reference evidence="2 3" key="1">
    <citation type="submission" date="2023-10" db="EMBL/GenBank/DDBJ databases">
        <title>Sphingomonas sp. HF-S4 16S ribosomal RNA gene Genome sequencing and assembly.</title>
        <authorList>
            <person name="Lee H."/>
        </authorList>
    </citation>
    <scope>NUCLEOTIDE SEQUENCE [LARGE SCALE GENOMIC DNA]</scope>
    <source>
        <strain evidence="2 3">HF-S4</strain>
    </source>
</reference>
<accession>A0ABU3YBC0</accession>
<evidence type="ECO:0000313" key="2">
    <source>
        <dbReference type="EMBL" id="MDV3458694.1"/>
    </source>
</evidence>
<feature type="transmembrane region" description="Helical" evidence="1">
    <location>
        <begin position="17"/>
        <end position="34"/>
    </location>
</feature>
<sequence>MDEIEEGGRQTPYDHPVIATLAGAAILVIAALLAPRFVPQQPLGTLIGIGVGGGLVLWVIGFVVTTRYSTLPWKLGSLAVLLATGAGAALIAHGQFETLSRADASTFAEVEFGPGGGVKLPAGAAGRGPLSKRFAEAVTADAQAQRDFGTAFGRLGVANLTSPYLLEQDPKALAQCDAVKALATLAQSQAAARAQRTRAMTEALAKANLPAKAKEGITIMAGPPAGAPDPRLDNQLAMVRATADLCGLLAGRGWFNNGGYFGFRSGADETRFRALSKARMELTGQVEAIERGSQERMAQGRDMVRDVLSKSIFAGS</sequence>
<evidence type="ECO:0000256" key="1">
    <source>
        <dbReference type="SAM" id="Phobius"/>
    </source>
</evidence>
<name>A0ABU3YBC0_9SPHN</name>
<dbReference type="EMBL" id="JAWJEJ010000002">
    <property type="protein sequence ID" value="MDV3458694.1"/>
    <property type="molecule type" value="Genomic_DNA"/>
</dbReference>
<keyword evidence="1" id="KW-0472">Membrane</keyword>
<comment type="caution">
    <text evidence="2">The sequence shown here is derived from an EMBL/GenBank/DDBJ whole genome shotgun (WGS) entry which is preliminary data.</text>
</comment>
<evidence type="ECO:0000313" key="3">
    <source>
        <dbReference type="Proteomes" id="UP001273531"/>
    </source>
</evidence>
<feature type="transmembrane region" description="Helical" evidence="1">
    <location>
        <begin position="46"/>
        <end position="65"/>
    </location>
</feature>
<dbReference type="Proteomes" id="UP001273531">
    <property type="component" value="Unassembled WGS sequence"/>
</dbReference>
<keyword evidence="1" id="KW-1133">Transmembrane helix</keyword>